<keyword evidence="3" id="KW-0808">Transferase</keyword>
<dbReference type="InterPro" id="IPR002934">
    <property type="entry name" value="Polymerase_NTP_transf_dom"/>
</dbReference>
<keyword evidence="6" id="KW-0547">Nucleotide-binding</keyword>
<evidence type="ECO:0000256" key="9">
    <source>
        <dbReference type="ARBA" id="ARBA00038276"/>
    </source>
</evidence>
<dbReference type="GO" id="GO:0046872">
    <property type="term" value="F:metal ion binding"/>
    <property type="evidence" value="ECO:0007669"/>
    <property type="project" value="UniProtKB-KW"/>
</dbReference>
<proteinExistence type="inferred from homology"/>
<dbReference type="Gene3D" id="3.30.460.10">
    <property type="entry name" value="Beta Polymerase, domain 2"/>
    <property type="match status" value="1"/>
</dbReference>
<comment type="caution">
    <text evidence="11">The sequence shown here is derived from an EMBL/GenBank/DDBJ whole genome shotgun (WGS) entry which is preliminary data.</text>
</comment>
<reference evidence="11 12" key="1">
    <citation type="submission" date="2018-08" db="EMBL/GenBank/DDBJ databases">
        <title>Genome sequence of Methylocystis hirsuta CSC1, a methanotroph able to accumulate PHAs.</title>
        <authorList>
            <person name="Bordel S."/>
            <person name="Rodriguez E."/>
            <person name="Gancedo J."/>
            <person name="Munoz R."/>
        </authorList>
    </citation>
    <scope>NUCLEOTIDE SEQUENCE [LARGE SCALE GENOMIC DNA]</scope>
    <source>
        <strain evidence="11 12">CSC1</strain>
    </source>
</reference>
<dbReference type="EMBL" id="QWDD01000001">
    <property type="protein sequence ID" value="RNJ51767.1"/>
    <property type="molecule type" value="Genomic_DNA"/>
</dbReference>
<comment type="similarity">
    <text evidence="9">Belongs to the MntA antitoxin family.</text>
</comment>
<gene>
    <name evidence="11" type="ORF">D1O30_12680</name>
</gene>
<protein>
    <submittedName>
        <fullName evidence="11">DNA polymerase III subunit beta</fullName>
    </submittedName>
</protein>
<keyword evidence="8" id="KW-0460">Magnesium</keyword>
<evidence type="ECO:0000256" key="3">
    <source>
        <dbReference type="ARBA" id="ARBA00022679"/>
    </source>
</evidence>
<keyword evidence="2" id="KW-1277">Toxin-antitoxin system</keyword>
<organism evidence="11 12">
    <name type="scientific">Methylocystis hirsuta</name>
    <dbReference type="NCBI Taxonomy" id="369798"/>
    <lineage>
        <taxon>Bacteria</taxon>
        <taxon>Pseudomonadati</taxon>
        <taxon>Pseudomonadota</taxon>
        <taxon>Alphaproteobacteria</taxon>
        <taxon>Hyphomicrobiales</taxon>
        <taxon>Methylocystaceae</taxon>
        <taxon>Methylocystis</taxon>
    </lineage>
</organism>
<keyword evidence="7" id="KW-0067">ATP-binding</keyword>
<dbReference type="PANTHER" id="PTHR33571">
    <property type="entry name" value="SSL8005 PROTEIN"/>
    <property type="match status" value="1"/>
</dbReference>
<keyword evidence="5" id="KW-0479">Metal-binding</keyword>
<dbReference type="RefSeq" id="WP_123177614.1">
    <property type="nucleotide sequence ID" value="NZ_QWDD01000001.1"/>
</dbReference>
<dbReference type="CDD" id="cd05403">
    <property type="entry name" value="NT_KNTase_like"/>
    <property type="match status" value="1"/>
</dbReference>
<comment type="cofactor">
    <cofactor evidence="1">
        <name>Mg(2+)</name>
        <dbReference type="ChEBI" id="CHEBI:18420"/>
    </cofactor>
</comment>
<dbReference type="GO" id="GO:0016779">
    <property type="term" value="F:nucleotidyltransferase activity"/>
    <property type="evidence" value="ECO:0007669"/>
    <property type="project" value="UniProtKB-KW"/>
</dbReference>
<evidence type="ECO:0000256" key="8">
    <source>
        <dbReference type="ARBA" id="ARBA00022842"/>
    </source>
</evidence>
<evidence type="ECO:0000313" key="12">
    <source>
        <dbReference type="Proteomes" id="UP000268623"/>
    </source>
</evidence>
<evidence type="ECO:0000256" key="2">
    <source>
        <dbReference type="ARBA" id="ARBA00022649"/>
    </source>
</evidence>
<dbReference type="InterPro" id="IPR043519">
    <property type="entry name" value="NT_sf"/>
</dbReference>
<keyword evidence="12" id="KW-1185">Reference proteome</keyword>
<dbReference type="AlphaFoldDB" id="A0A3M9XU04"/>
<name>A0A3M9XU04_9HYPH</name>
<dbReference type="Pfam" id="PF01909">
    <property type="entry name" value="NTP_transf_2"/>
    <property type="match status" value="1"/>
</dbReference>
<dbReference type="GO" id="GO:0005524">
    <property type="term" value="F:ATP binding"/>
    <property type="evidence" value="ECO:0007669"/>
    <property type="project" value="UniProtKB-KW"/>
</dbReference>
<evidence type="ECO:0000256" key="7">
    <source>
        <dbReference type="ARBA" id="ARBA00022840"/>
    </source>
</evidence>
<sequence length="97" mass="11318">MRRKDALDRLLDRQADLQKLGVKRLYMFGSTARDAAVEHSDVDLFFDYEKGRFGLFELMDVKEFAARILGGRVDIMTRDSLHKRLRPQIEATALRVF</sequence>
<dbReference type="Proteomes" id="UP000268623">
    <property type="component" value="Unassembled WGS sequence"/>
</dbReference>
<keyword evidence="4" id="KW-0548">Nucleotidyltransferase</keyword>
<feature type="domain" description="Polymerase nucleotidyl transferase" evidence="10">
    <location>
        <begin position="14"/>
        <end position="89"/>
    </location>
</feature>
<evidence type="ECO:0000256" key="6">
    <source>
        <dbReference type="ARBA" id="ARBA00022741"/>
    </source>
</evidence>
<dbReference type="InterPro" id="IPR052038">
    <property type="entry name" value="Type-VII_TA_antitoxin"/>
</dbReference>
<dbReference type="SUPFAM" id="SSF81301">
    <property type="entry name" value="Nucleotidyltransferase"/>
    <property type="match status" value="1"/>
</dbReference>
<evidence type="ECO:0000256" key="5">
    <source>
        <dbReference type="ARBA" id="ARBA00022723"/>
    </source>
</evidence>
<dbReference type="PANTHER" id="PTHR33571:SF14">
    <property type="entry name" value="PROTEIN ADENYLYLTRANSFERASE MJ0435-RELATED"/>
    <property type="match status" value="1"/>
</dbReference>
<evidence type="ECO:0000313" key="11">
    <source>
        <dbReference type="EMBL" id="RNJ51767.1"/>
    </source>
</evidence>
<dbReference type="OrthoDB" id="559450at2"/>
<evidence type="ECO:0000259" key="10">
    <source>
        <dbReference type="Pfam" id="PF01909"/>
    </source>
</evidence>
<evidence type="ECO:0000256" key="1">
    <source>
        <dbReference type="ARBA" id="ARBA00001946"/>
    </source>
</evidence>
<evidence type="ECO:0000256" key="4">
    <source>
        <dbReference type="ARBA" id="ARBA00022695"/>
    </source>
</evidence>
<accession>A0A3M9XU04</accession>